<gene>
    <name evidence="9" type="ORF">HQN79_02140</name>
</gene>
<feature type="domain" description="PAC" evidence="6">
    <location>
        <begin position="601"/>
        <end position="653"/>
    </location>
</feature>
<reference evidence="9 10" key="1">
    <citation type="submission" date="2020-05" db="EMBL/GenBank/DDBJ databases">
        <title>Thiomicrorhabdus sediminis sp.nov. and Thiomicrorhabdus xiamenensis sp.nov., novel sulfur-oxidizing bacteria isolated from coastal sediment.</title>
        <authorList>
            <person name="Liu X."/>
        </authorList>
    </citation>
    <scope>NUCLEOTIDE SEQUENCE [LARGE SCALE GENOMIC DNA]</scope>
    <source>
        <strain evidence="9 10">G2</strain>
    </source>
</reference>
<evidence type="ECO:0000256" key="3">
    <source>
        <dbReference type="ARBA" id="ARBA00022636"/>
    </source>
</evidence>
<dbReference type="SMART" id="SM00091">
    <property type="entry name" value="PAS"/>
    <property type="match status" value="4"/>
</dbReference>
<dbReference type="NCBIfam" id="TIGR00254">
    <property type="entry name" value="GGDEF"/>
    <property type="match status" value="1"/>
</dbReference>
<dbReference type="Pfam" id="PF00563">
    <property type="entry name" value="EAL"/>
    <property type="match status" value="1"/>
</dbReference>
<dbReference type="PROSITE" id="PS50883">
    <property type="entry name" value="EAL"/>
    <property type="match status" value="1"/>
</dbReference>
<comment type="cofactor">
    <cofactor evidence="1">
        <name>Mg(2+)</name>
        <dbReference type="ChEBI" id="CHEBI:18420"/>
    </cofactor>
</comment>
<dbReference type="SMART" id="SM00267">
    <property type="entry name" value="GGDEF"/>
    <property type="match status" value="1"/>
</dbReference>
<evidence type="ECO:0000256" key="4">
    <source>
        <dbReference type="ARBA" id="ARBA00051114"/>
    </source>
</evidence>
<dbReference type="FunFam" id="3.20.20.450:FF:000001">
    <property type="entry name" value="Cyclic di-GMP phosphodiesterase yahA"/>
    <property type="match status" value="1"/>
</dbReference>
<keyword evidence="3" id="KW-0973">c-di-GMP</keyword>
<evidence type="ECO:0000256" key="2">
    <source>
        <dbReference type="ARBA" id="ARBA00012282"/>
    </source>
</evidence>
<dbReference type="EMBL" id="CP054020">
    <property type="protein sequence ID" value="QKI88457.1"/>
    <property type="molecule type" value="Genomic_DNA"/>
</dbReference>
<dbReference type="InterPro" id="IPR035965">
    <property type="entry name" value="PAS-like_dom_sf"/>
</dbReference>
<dbReference type="KEGG" id="txa:HQN79_02140"/>
<evidence type="ECO:0000259" key="5">
    <source>
        <dbReference type="PROSITE" id="PS50112"/>
    </source>
</evidence>
<dbReference type="Proteomes" id="UP000504724">
    <property type="component" value="Chromosome"/>
</dbReference>
<dbReference type="EC" id="3.1.4.52" evidence="2"/>
<evidence type="ECO:0000259" key="7">
    <source>
        <dbReference type="PROSITE" id="PS50883"/>
    </source>
</evidence>
<dbReference type="InterPro" id="IPR043128">
    <property type="entry name" value="Rev_trsase/Diguanyl_cyclase"/>
</dbReference>
<dbReference type="SMART" id="SM00052">
    <property type="entry name" value="EAL"/>
    <property type="match status" value="1"/>
</dbReference>
<dbReference type="Pfam" id="PF08447">
    <property type="entry name" value="PAS_3"/>
    <property type="match status" value="2"/>
</dbReference>
<dbReference type="InterPro" id="IPR001633">
    <property type="entry name" value="EAL_dom"/>
</dbReference>
<protein>
    <recommendedName>
        <fullName evidence="2">cyclic-guanylate-specific phosphodiesterase</fullName>
        <ecNumber evidence="2">3.1.4.52</ecNumber>
    </recommendedName>
</protein>
<comment type="catalytic activity">
    <reaction evidence="4">
        <text>3',3'-c-di-GMP + H2O = 5'-phosphoguanylyl(3'-&gt;5')guanosine + H(+)</text>
        <dbReference type="Rhea" id="RHEA:24902"/>
        <dbReference type="ChEBI" id="CHEBI:15377"/>
        <dbReference type="ChEBI" id="CHEBI:15378"/>
        <dbReference type="ChEBI" id="CHEBI:58754"/>
        <dbReference type="ChEBI" id="CHEBI:58805"/>
        <dbReference type="EC" id="3.1.4.52"/>
    </reaction>
    <physiologicalReaction direction="left-to-right" evidence="4">
        <dbReference type="Rhea" id="RHEA:24903"/>
    </physiologicalReaction>
</comment>
<dbReference type="PROSITE" id="PS50887">
    <property type="entry name" value="GGDEF"/>
    <property type="match status" value="1"/>
</dbReference>
<dbReference type="Pfam" id="PF08448">
    <property type="entry name" value="PAS_4"/>
    <property type="match status" value="1"/>
</dbReference>
<dbReference type="PROSITE" id="PS50113">
    <property type="entry name" value="PAC"/>
    <property type="match status" value="4"/>
</dbReference>
<dbReference type="AlphaFoldDB" id="A0A7D4NPY0"/>
<feature type="domain" description="GGDEF" evidence="8">
    <location>
        <begin position="685"/>
        <end position="818"/>
    </location>
</feature>
<dbReference type="GO" id="GO:0071732">
    <property type="term" value="P:cellular response to nitric oxide"/>
    <property type="evidence" value="ECO:0007669"/>
    <property type="project" value="UniProtKB-ARBA"/>
</dbReference>
<feature type="domain" description="PAC" evidence="6">
    <location>
        <begin position="478"/>
        <end position="531"/>
    </location>
</feature>
<dbReference type="InterPro" id="IPR000700">
    <property type="entry name" value="PAS-assoc_C"/>
</dbReference>
<organism evidence="9 10">
    <name type="scientific">Thiomicrorhabdus xiamenensis</name>
    <dbReference type="NCBI Taxonomy" id="2739063"/>
    <lineage>
        <taxon>Bacteria</taxon>
        <taxon>Pseudomonadati</taxon>
        <taxon>Pseudomonadota</taxon>
        <taxon>Gammaproteobacteria</taxon>
        <taxon>Thiotrichales</taxon>
        <taxon>Piscirickettsiaceae</taxon>
        <taxon>Thiomicrorhabdus</taxon>
    </lineage>
</organism>
<proteinExistence type="predicted"/>
<dbReference type="PROSITE" id="PS50112">
    <property type="entry name" value="PAS"/>
    <property type="match status" value="2"/>
</dbReference>
<dbReference type="SMART" id="SM00086">
    <property type="entry name" value="PAC"/>
    <property type="match status" value="4"/>
</dbReference>
<dbReference type="Gene3D" id="3.30.450.20">
    <property type="entry name" value="PAS domain"/>
    <property type="match status" value="4"/>
</dbReference>
<dbReference type="InterPro" id="IPR035919">
    <property type="entry name" value="EAL_sf"/>
</dbReference>
<feature type="domain" description="PAS" evidence="5">
    <location>
        <begin position="276"/>
        <end position="347"/>
    </location>
</feature>
<dbReference type="CDD" id="cd00130">
    <property type="entry name" value="PAS"/>
    <property type="match status" value="4"/>
</dbReference>
<dbReference type="PANTHER" id="PTHR44757:SF2">
    <property type="entry name" value="BIOFILM ARCHITECTURE MAINTENANCE PROTEIN MBAA"/>
    <property type="match status" value="1"/>
</dbReference>
<dbReference type="Gene3D" id="2.10.70.100">
    <property type="match status" value="2"/>
</dbReference>
<dbReference type="InterPro" id="IPR029787">
    <property type="entry name" value="Nucleotide_cyclase"/>
</dbReference>
<dbReference type="FunFam" id="3.30.70.270:FF:000001">
    <property type="entry name" value="Diguanylate cyclase domain protein"/>
    <property type="match status" value="1"/>
</dbReference>
<sequence>MDRCALQSAFFEIAVAIGNSFELDKMLNETAGLMQSRLNCESVTIYRQEETFVEICCAHIDSLTGCSIDSKNMESLLQQYQQHRQDWLQIQSGRDFYYLFELKDFGVLVVNRKRLEFDDFARNCLLELMQKLAHTIQACIDHQKLSSVRKKLIATQRVAKIGDWEFDLQANKLEWSAETYRIFECDEASYKPSYDGFWELIHPEDRDRVFAVFEKALRDKQVCSAEHRVLFPDGRIKYVFEQAFSVFDDQGNPTSIAGTIQDITEKSHIEKELNQRETELEAIVESIPLMLFVKEAKELRFVRFNKAGEKILGYSRAQMLGKNDYDFFPEEQASFFIEQDRQALNSGKVTSVAEEVVSTPSGDRILHTIKVGIPDEKGEPKYLLGISEDITEFKQANDRLQASEKYLRLAQSVAKVGHYVLNVQSGLWTSSEELDRVLGIDNHFVRDVAGWVSLIHPEDRAMMTEYFTNEVLGKHWQFDKEYRIISPVDGCEKWVYGIGVLQFDDAGQVVEMFGTIQDISERKKNERKLSQASSIITNLAEGIMVTDDENRFISINPAFTRITGYSLQEVKGKSPNILYSGRHDENFYREMWDSLLDKGHWQGEVWNRRKNGEVYPQWLSISTIRDEKDMLLNYIGVFSDISAVKESEEELRFLAHHDALTSLPNRVLLNDRLEHALTHISRSKLNLAVLYLDLDHFKSINDSFGHPHGDLLLQVIASRLQQVLRKHDTVSRVSGDEFVILLEDLHSAEEAGVIAEKILDAISKPIMLDVNEVTVTASIGIAMAPADSNSPVLLLKNADTALYRAKDQGRNNFEFFSSEMSASSFETLFMLNGLYKALDNEEFVVYYQPQVDMVENRLTGVEALVRWNHPEMGLVPPDRFIPLAEDSGVILKLGEWVLRTACRQMKSWLEQGVAVDYIAVNISGRQLIDKNLLNVVRSALQEANIDGRYIELEVTETLVMKETSYSNVIDELKALGVRISIDDFGTGYSSLVRLKYLPIDKLKIDMSFIQGVPEDEDDTNITRTIINLAQGMNLNVIAEGVESEKQAEFLLQQQCRYVQGYLYSRPLPAKELEVWMTRFHQS</sequence>
<feature type="domain" description="EAL" evidence="7">
    <location>
        <begin position="827"/>
        <end position="1080"/>
    </location>
</feature>
<dbReference type="InterPro" id="IPR013656">
    <property type="entry name" value="PAS_4"/>
</dbReference>
<dbReference type="SUPFAM" id="SSF55785">
    <property type="entry name" value="PYP-like sensor domain (PAS domain)"/>
    <property type="match status" value="4"/>
</dbReference>
<dbReference type="Gene3D" id="3.20.20.450">
    <property type="entry name" value="EAL domain"/>
    <property type="match status" value="1"/>
</dbReference>
<feature type="domain" description="PAS" evidence="5">
    <location>
        <begin position="528"/>
        <end position="599"/>
    </location>
</feature>
<evidence type="ECO:0000313" key="9">
    <source>
        <dbReference type="EMBL" id="QKI88457.1"/>
    </source>
</evidence>
<feature type="domain" description="PAC" evidence="6">
    <location>
        <begin position="350"/>
        <end position="402"/>
    </location>
</feature>
<name>A0A7D4NPY0_9GAMM</name>
<dbReference type="InterPro" id="IPR052155">
    <property type="entry name" value="Biofilm_reg_signaling"/>
</dbReference>
<dbReference type="InterPro" id="IPR000160">
    <property type="entry name" value="GGDEF_dom"/>
</dbReference>
<dbReference type="Gene3D" id="3.30.70.270">
    <property type="match status" value="1"/>
</dbReference>
<keyword evidence="10" id="KW-1185">Reference proteome</keyword>
<dbReference type="InterPro" id="IPR000014">
    <property type="entry name" value="PAS"/>
</dbReference>
<dbReference type="InterPro" id="IPR013655">
    <property type="entry name" value="PAS_fold_3"/>
</dbReference>
<dbReference type="InterPro" id="IPR001610">
    <property type="entry name" value="PAC"/>
</dbReference>
<dbReference type="SUPFAM" id="SSF55073">
    <property type="entry name" value="Nucleotide cyclase"/>
    <property type="match status" value="1"/>
</dbReference>
<dbReference type="CDD" id="cd01949">
    <property type="entry name" value="GGDEF"/>
    <property type="match status" value="1"/>
</dbReference>
<dbReference type="CDD" id="cd01948">
    <property type="entry name" value="EAL"/>
    <property type="match status" value="1"/>
</dbReference>
<dbReference type="SUPFAM" id="SSF141868">
    <property type="entry name" value="EAL domain-like"/>
    <property type="match status" value="1"/>
</dbReference>
<evidence type="ECO:0000256" key="1">
    <source>
        <dbReference type="ARBA" id="ARBA00001946"/>
    </source>
</evidence>
<feature type="domain" description="PAC" evidence="6">
    <location>
        <begin position="223"/>
        <end position="275"/>
    </location>
</feature>
<evidence type="ECO:0000259" key="8">
    <source>
        <dbReference type="PROSITE" id="PS50887"/>
    </source>
</evidence>
<dbReference type="Pfam" id="PF00990">
    <property type="entry name" value="GGDEF"/>
    <property type="match status" value="1"/>
</dbReference>
<dbReference type="NCBIfam" id="TIGR00229">
    <property type="entry name" value="sensory_box"/>
    <property type="match status" value="4"/>
</dbReference>
<accession>A0A7D4NPY0</accession>
<evidence type="ECO:0000259" key="6">
    <source>
        <dbReference type="PROSITE" id="PS50113"/>
    </source>
</evidence>
<dbReference type="Pfam" id="PF13426">
    <property type="entry name" value="PAS_9"/>
    <property type="match status" value="1"/>
</dbReference>
<dbReference type="PANTHER" id="PTHR44757">
    <property type="entry name" value="DIGUANYLATE CYCLASE DGCP"/>
    <property type="match status" value="1"/>
</dbReference>
<dbReference type="GO" id="GO:0071111">
    <property type="term" value="F:cyclic-guanylate-specific phosphodiesterase activity"/>
    <property type="evidence" value="ECO:0007669"/>
    <property type="project" value="UniProtKB-EC"/>
</dbReference>
<evidence type="ECO:0000313" key="10">
    <source>
        <dbReference type="Proteomes" id="UP000504724"/>
    </source>
</evidence>
<dbReference type="RefSeq" id="WP_173284055.1">
    <property type="nucleotide sequence ID" value="NZ_CP054020.1"/>
</dbReference>